<name>A0ABN9UZY1_9DINO</name>
<comment type="caution">
    <text evidence="8">The sequence shown here is derived from an EMBL/GenBank/DDBJ whole genome shotgun (WGS) entry which is preliminary data.</text>
</comment>
<dbReference type="PANTHER" id="PTHR23516:SF1">
    <property type="entry name" value="MOLYBDATE-ANION TRANSPORTER"/>
    <property type="match status" value="1"/>
</dbReference>
<evidence type="ECO:0000256" key="2">
    <source>
        <dbReference type="ARBA" id="ARBA00022448"/>
    </source>
</evidence>
<feature type="non-terminal residue" evidence="8">
    <location>
        <position position="231"/>
    </location>
</feature>
<protein>
    <recommendedName>
        <fullName evidence="10">Solute carrier family 40 protein</fullName>
    </recommendedName>
</protein>
<dbReference type="PANTHER" id="PTHR23516">
    <property type="entry name" value="SAM (S-ADENOSYL METHIONINE) TRANSPORTER"/>
    <property type="match status" value="1"/>
</dbReference>
<organism evidence="8 9">
    <name type="scientific">Prorocentrum cordatum</name>
    <dbReference type="NCBI Taxonomy" id="2364126"/>
    <lineage>
        <taxon>Eukaryota</taxon>
        <taxon>Sar</taxon>
        <taxon>Alveolata</taxon>
        <taxon>Dinophyceae</taxon>
        <taxon>Prorocentrales</taxon>
        <taxon>Prorocentraceae</taxon>
        <taxon>Prorocentrum</taxon>
    </lineage>
</organism>
<evidence type="ECO:0000313" key="9">
    <source>
        <dbReference type="Proteomes" id="UP001189429"/>
    </source>
</evidence>
<evidence type="ECO:0000256" key="1">
    <source>
        <dbReference type="ARBA" id="ARBA00004651"/>
    </source>
</evidence>
<feature type="region of interest" description="Disordered" evidence="7">
    <location>
        <begin position="1"/>
        <end position="30"/>
    </location>
</feature>
<keyword evidence="4" id="KW-0812">Transmembrane</keyword>
<gene>
    <name evidence="8" type="ORF">PCOR1329_LOCUS52806</name>
</gene>
<proteinExistence type="predicted"/>
<dbReference type="InterPro" id="IPR008509">
    <property type="entry name" value="MOT2/MFSD5"/>
</dbReference>
<sequence>MAAAGETRSSRGEEGPGRREPLQHQLQHHELQRARRHTLRQLLLQHPRGGARRQRLRRLAAAAAVAASLALLSRGRASAPPRAWSFAGVDGADPESLFNALFLLLAATAAGLKLSSRCGGGGGAADAEGAQAMPPKMSSLRWRFLGVFWTMFKMADWLQGPYRARLSAACATRGETVSADFIARLFLTGFLTSGLLSAQTGRFVDSYGRKAGSLAFAAFYALSAMSTYSSS</sequence>
<feature type="compositionally biased region" description="Basic and acidic residues" evidence="7">
    <location>
        <begin position="8"/>
        <end position="30"/>
    </location>
</feature>
<evidence type="ECO:0000256" key="4">
    <source>
        <dbReference type="ARBA" id="ARBA00022692"/>
    </source>
</evidence>
<dbReference type="Proteomes" id="UP001189429">
    <property type="component" value="Unassembled WGS sequence"/>
</dbReference>
<keyword evidence="9" id="KW-1185">Reference proteome</keyword>
<reference evidence="8" key="1">
    <citation type="submission" date="2023-10" db="EMBL/GenBank/DDBJ databases">
        <authorList>
            <person name="Chen Y."/>
            <person name="Shah S."/>
            <person name="Dougan E. K."/>
            <person name="Thang M."/>
            <person name="Chan C."/>
        </authorList>
    </citation>
    <scope>NUCLEOTIDE SEQUENCE [LARGE SCALE GENOMIC DNA]</scope>
</reference>
<evidence type="ECO:0000256" key="6">
    <source>
        <dbReference type="ARBA" id="ARBA00023136"/>
    </source>
</evidence>
<comment type="subcellular location">
    <subcellularLocation>
        <location evidence="1">Cell membrane</location>
        <topology evidence="1">Multi-pass membrane protein</topology>
    </subcellularLocation>
</comment>
<evidence type="ECO:0000256" key="5">
    <source>
        <dbReference type="ARBA" id="ARBA00022989"/>
    </source>
</evidence>
<keyword evidence="5" id="KW-1133">Transmembrane helix</keyword>
<dbReference type="Pfam" id="PF05631">
    <property type="entry name" value="MFS_5"/>
    <property type="match status" value="1"/>
</dbReference>
<keyword evidence="2" id="KW-0813">Transport</keyword>
<dbReference type="EMBL" id="CAUYUJ010016427">
    <property type="protein sequence ID" value="CAK0865225.1"/>
    <property type="molecule type" value="Genomic_DNA"/>
</dbReference>
<keyword evidence="6" id="KW-0472">Membrane</keyword>
<evidence type="ECO:0008006" key="10">
    <source>
        <dbReference type="Google" id="ProtNLM"/>
    </source>
</evidence>
<evidence type="ECO:0000256" key="7">
    <source>
        <dbReference type="SAM" id="MobiDB-lite"/>
    </source>
</evidence>
<evidence type="ECO:0000256" key="3">
    <source>
        <dbReference type="ARBA" id="ARBA00022475"/>
    </source>
</evidence>
<keyword evidence="3" id="KW-1003">Cell membrane</keyword>
<evidence type="ECO:0000313" key="8">
    <source>
        <dbReference type="EMBL" id="CAK0865225.1"/>
    </source>
</evidence>
<accession>A0ABN9UZY1</accession>